<organism evidence="1 2">
    <name type="scientific">Larimichthys crocea</name>
    <name type="common">Large yellow croaker</name>
    <name type="synonym">Pseudosciaena crocea</name>
    <dbReference type="NCBI Taxonomy" id="215358"/>
    <lineage>
        <taxon>Eukaryota</taxon>
        <taxon>Metazoa</taxon>
        <taxon>Chordata</taxon>
        <taxon>Craniata</taxon>
        <taxon>Vertebrata</taxon>
        <taxon>Euteleostomi</taxon>
        <taxon>Actinopterygii</taxon>
        <taxon>Neopterygii</taxon>
        <taxon>Teleostei</taxon>
        <taxon>Neoteleostei</taxon>
        <taxon>Acanthomorphata</taxon>
        <taxon>Eupercaria</taxon>
        <taxon>Sciaenidae</taxon>
        <taxon>Larimichthys</taxon>
    </lineage>
</organism>
<proteinExistence type="predicted"/>
<comment type="caution">
    <text evidence="1">The sequence shown here is derived from an EMBL/GenBank/DDBJ whole genome shotgun (WGS) entry which is preliminary data.</text>
</comment>
<accession>A0ACD3RF47</accession>
<dbReference type="EMBL" id="CM011679">
    <property type="protein sequence ID" value="TMS18217.1"/>
    <property type="molecule type" value="Genomic_DNA"/>
</dbReference>
<reference evidence="1" key="1">
    <citation type="submission" date="2018-11" db="EMBL/GenBank/DDBJ databases">
        <title>The sequence and de novo assembly of Larimichthys crocea genome using PacBio and Hi-C technologies.</title>
        <authorList>
            <person name="Xu P."/>
            <person name="Chen B."/>
            <person name="Zhou Z."/>
            <person name="Ke Q."/>
            <person name="Wu Y."/>
            <person name="Bai H."/>
            <person name="Pu F."/>
        </authorList>
    </citation>
    <scope>NUCLEOTIDE SEQUENCE</scope>
    <source>
        <tissue evidence="1">Muscle</tissue>
    </source>
</reference>
<protein>
    <submittedName>
        <fullName evidence="1">Uncharacterized protein</fullName>
    </submittedName>
</protein>
<keyword evidence="2" id="KW-1185">Reference proteome</keyword>
<evidence type="ECO:0000313" key="1">
    <source>
        <dbReference type="EMBL" id="TMS18217.1"/>
    </source>
</evidence>
<sequence>MNCLLPDNKYSMYFSLHILRHTRNLYPDCRERKQICGDINKCFTAAEASSDRKSPVVALPVFPNSMANLTHAEDPQHVKMSGEVSAATAQDQPADVSSVSGQRRRRGAVLHPVVRSRLRAAVSAVLVSGHQHAPETHRPAARVPEQEKDRYSRGAGSRAAQVLRESKGSTLGV</sequence>
<name>A0ACD3RF47_LARCR</name>
<gene>
    <name evidence="1" type="ORF">E3U43_010543</name>
</gene>
<dbReference type="Proteomes" id="UP000793456">
    <property type="component" value="Chromosome VI"/>
</dbReference>
<evidence type="ECO:0000313" key="2">
    <source>
        <dbReference type="Proteomes" id="UP000793456"/>
    </source>
</evidence>